<dbReference type="InterPro" id="IPR023130">
    <property type="entry name" value="Ta0600-like_sf"/>
</dbReference>
<dbReference type="AlphaFoldDB" id="A0A0R1ES23"/>
<gene>
    <name evidence="2" type="ORF">FD51_GL000756</name>
</gene>
<accession>A0A0R1ES23</accession>
<evidence type="ECO:0000313" key="2">
    <source>
        <dbReference type="EMBL" id="KRK11967.1"/>
    </source>
</evidence>
<protein>
    <submittedName>
        <fullName evidence="2">Prebacteriocin</fullName>
    </submittedName>
</protein>
<dbReference type="Gene3D" id="1.20.1440.50">
    <property type="entry name" value="Ta0600-like"/>
    <property type="match status" value="1"/>
</dbReference>
<sequence>MPKMNKKETQLFQAIDTAYNDPEMTAYPQIRRDLLMAAQELQNGTAYQIVAVKLKWTISRYVLLNHLQMPAAVHRLYMAIGPMGERYDGEASVFSLFFR</sequence>
<evidence type="ECO:0000256" key="1">
    <source>
        <dbReference type="ARBA" id="ARBA00023025"/>
    </source>
</evidence>
<dbReference type="EMBL" id="AZCT01000012">
    <property type="protein sequence ID" value="KRK11967.1"/>
    <property type="molecule type" value="Genomic_DNA"/>
</dbReference>
<comment type="caution">
    <text evidence="2">The sequence shown here is derived from an EMBL/GenBank/DDBJ whole genome shotgun (WGS) entry which is preliminary data.</text>
</comment>
<keyword evidence="1" id="KW-0079">Bacteriocin immunity</keyword>
<reference evidence="2 3" key="1">
    <citation type="journal article" date="2015" name="Genome Announc.">
        <title>Expanding the biotechnology potential of lactobacilli through comparative genomics of 213 strains and associated genera.</title>
        <authorList>
            <person name="Sun Z."/>
            <person name="Harris H.M."/>
            <person name="McCann A."/>
            <person name="Guo C."/>
            <person name="Argimon S."/>
            <person name="Zhang W."/>
            <person name="Yang X."/>
            <person name="Jeffery I.B."/>
            <person name="Cooney J.C."/>
            <person name="Kagawa T.F."/>
            <person name="Liu W."/>
            <person name="Song Y."/>
            <person name="Salvetti E."/>
            <person name="Wrobel A."/>
            <person name="Rasinkangas P."/>
            <person name="Parkhill J."/>
            <person name="Rea M.C."/>
            <person name="O'Sullivan O."/>
            <person name="Ritari J."/>
            <person name="Douillard F.P."/>
            <person name="Paul Ross R."/>
            <person name="Yang R."/>
            <person name="Briner A.E."/>
            <person name="Felis G.E."/>
            <person name="de Vos W.M."/>
            <person name="Barrangou R."/>
            <person name="Klaenhammer T.R."/>
            <person name="Caufield P.W."/>
            <person name="Cui Y."/>
            <person name="Zhang H."/>
            <person name="O'Toole P.W."/>
        </authorList>
    </citation>
    <scope>NUCLEOTIDE SEQUENCE [LARGE SCALE GENOMIC DNA]</scope>
    <source>
        <strain evidence="2 3">DSM 20178</strain>
    </source>
</reference>
<evidence type="ECO:0000313" key="3">
    <source>
        <dbReference type="Proteomes" id="UP000051984"/>
    </source>
</evidence>
<dbReference type="InterPro" id="IPR015046">
    <property type="entry name" value="LciA_Immunity-like"/>
</dbReference>
<organism evidence="2 3">
    <name type="scientific">Lacticaseibacillus zeae DSM 20178 = KCTC 3804</name>
    <dbReference type="NCBI Taxonomy" id="1423816"/>
    <lineage>
        <taxon>Bacteria</taxon>
        <taxon>Bacillati</taxon>
        <taxon>Bacillota</taxon>
        <taxon>Bacilli</taxon>
        <taxon>Lactobacillales</taxon>
        <taxon>Lactobacillaceae</taxon>
        <taxon>Lacticaseibacillus</taxon>
    </lineage>
</organism>
<name>A0A0R1ES23_LACZE</name>
<dbReference type="PATRIC" id="fig|1423816.3.peg.764"/>
<dbReference type="Pfam" id="PF08951">
    <property type="entry name" value="EntA_Immun"/>
    <property type="match status" value="1"/>
</dbReference>
<dbReference type="Proteomes" id="UP000051984">
    <property type="component" value="Unassembled WGS sequence"/>
</dbReference>
<proteinExistence type="predicted"/>
<dbReference type="SUPFAM" id="SSF109797">
    <property type="entry name" value="Bacteriocin immunity protein-like"/>
    <property type="match status" value="1"/>
</dbReference>
<dbReference type="GO" id="GO:0030153">
    <property type="term" value="P:bacteriocin immunity"/>
    <property type="evidence" value="ECO:0007669"/>
    <property type="project" value="UniProtKB-KW"/>
</dbReference>
<dbReference type="eggNOG" id="ENOG502ZPV3">
    <property type="taxonomic scope" value="Bacteria"/>
</dbReference>